<keyword evidence="2 8" id="KW-0436">Ligase</keyword>
<dbReference type="PANTHER" id="PTHR43097:SF5">
    <property type="entry name" value="GLUTAMATE--TRNA LIGASE"/>
    <property type="match status" value="1"/>
</dbReference>
<evidence type="ECO:0000256" key="1">
    <source>
        <dbReference type="ARBA" id="ARBA00022490"/>
    </source>
</evidence>
<dbReference type="SUPFAM" id="SSF52374">
    <property type="entry name" value="Nucleotidylyl transferase"/>
    <property type="match status" value="1"/>
</dbReference>
<dbReference type="InterPro" id="IPR014729">
    <property type="entry name" value="Rossmann-like_a/b/a_fold"/>
</dbReference>
<evidence type="ECO:0000259" key="11">
    <source>
        <dbReference type="Pfam" id="PF03950"/>
    </source>
</evidence>
<dbReference type="InterPro" id="IPR004514">
    <property type="entry name" value="Gln-tRNA-synth"/>
</dbReference>
<keyword evidence="3 8" id="KW-0547">Nucleotide-binding</keyword>
<comment type="subcellular location">
    <subcellularLocation>
        <location evidence="8">Cytoplasm</location>
    </subcellularLocation>
</comment>
<dbReference type="EMBL" id="JAFITO010000002">
    <property type="protein sequence ID" value="MBN4068006.1"/>
    <property type="molecule type" value="Genomic_DNA"/>
</dbReference>
<keyword evidence="14" id="KW-1185">Reference proteome</keyword>
<sequence length="562" mass="64838">MEATKKNIEKPLDFIRQIVTEDLRTGKHSTPVTRFPPEPNGFLHIGHAKSICLNFGIAAEFNGRCHLRFDDTNPSKEESAYVKSIQEDVKWLGFDWGENLFYASDYFDKLFDFAVELIKKEKAFICSLNAEEMREYRGTLTEPGKDSPYRDRPIQECLELFQGMKEGRFEEGSHVLRAKIDMASPNLTLRDPIIYRIMNVHHHRTGDKWCIYPMYDFTHCLSDALERITHSLCTLEFADHRPIYDWVLDVLETPAHPQQIEFARLNLSYTVMSKRKLMQLVQENLVNGWDDPRMLTISGLRRRGYTPTSIREFCKEIGIGKRDSWIDMGVLENAARNDLNGIAPRVMGVLDPLKVVITNYPEDTVEDIEAKNHPQNPDMGSRTLPFSREIYIERTDFLENAPKKFFRLDIGREVRLRYAYFITCISVVKDDATGEVLELHCTYDPETYGGNAPDGRKVKGTIHWVSAAHAVNCEIRLYDRLFLVENPDVDKDVNFKEHLNPNSLSSLTKCMVEPSLANAEPGTSVQFERQGYFCVDSRDSKPDKLVFNRTVGLRDSWAKRKK</sequence>
<evidence type="ECO:0000313" key="13">
    <source>
        <dbReference type="EMBL" id="MBN4068006.1"/>
    </source>
</evidence>
<comment type="catalytic activity">
    <reaction evidence="7 8">
        <text>tRNA(Gln) + L-glutamine + ATP = L-glutaminyl-tRNA(Gln) + AMP + diphosphate</text>
        <dbReference type="Rhea" id="RHEA:20121"/>
        <dbReference type="Rhea" id="RHEA-COMP:9662"/>
        <dbReference type="Rhea" id="RHEA-COMP:9681"/>
        <dbReference type="ChEBI" id="CHEBI:30616"/>
        <dbReference type="ChEBI" id="CHEBI:33019"/>
        <dbReference type="ChEBI" id="CHEBI:58359"/>
        <dbReference type="ChEBI" id="CHEBI:78442"/>
        <dbReference type="ChEBI" id="CHEBI:78521"/>
        <dbReference type="ChEBI" id="CHEBI:456215"/>
        <dbReference type="EC" id="6.1.1.18"/>
    </reaction>
</comment>
<dbReference type="Gene3D" id="3.40.50.620">
    <property type="entry name" value="HUPs"/>
    <property type="match status" value="1"/>
</dbReference>
<evidence type="ECO:0000313" key="14">
    <source>
        <dbReference type="Proteomes" id="UP000717534"/>
    </source>
</evidence>
<feature type="binding site" evidence="8">
    <location>
        <position position="215"/>
    </location>
    <ligand>
        <name>L-glutamine</name>
        <dbReference type="ChEBI" id="CHEBI:58359"/>
    </ligand>
</feature>
<dbReference type="EC" id="6.1.1.18" evidence="8"/>
<accession>A0ABS3AVK6</accession>
<dbReference type="InterPro" id="IPR022861">
    <property type="entry name" value="Gln_tRNA_ligase_bac"/>
</dbReference>
<proteinExistence type="inferred from homology"/>
<dbReference type="InterPro" id="IPR020056">
    <property type="entry name" value="Rbsml_bL25/Gln-tRNA_synth_N"/>
</dbReference>
<dbReference type="InterPro" id="IPR050132">
    <property type="entry name" value="Gln/Glu-tRNA_Ligase"/>
</dbReference>
<dbReference type="Gene3D" id="3.90.800.10">
    <property type="entry name" value="Glutamyl-tRNA Synthetase, Domain 3"/>
    <property type="match status" value="1"/>
</dbReference>
<evidence type="ECO:0000259" key="10">
    <source>
        <dbReference type="Pfam" id="PF00749"/>
    </source>
</evidence>
<feature type="binding site" evidence="8">
    <location>
        <begin position="264"/>
        <end position="265"/>
    </location>
    <ligand>
        <name>ATP</name>
        <dbReference type="ChEBI" id="CHEBI:30616"/>
    </ligand>
</feature>
<feature type="binding site" evidence="8">
    <location>
        <position position="70"/>
    </location>
    <ligand>
        <name>L-glutamine</name>
        <dbReference type="ChEBI" id="CHEBI:58359"/>
    </ligand>
</feature>
<protein>
    <recommendedName>
        <fullName evidence="8">Glutamine--tRNA ligase</fullName>
        <ecNumber evidence="8">6.1.1.18</ecNumber>
    </recommendedName>
    <alternativeName>
        <fullName evidence="8">Glutaminyl-tRNA synthetase</fullName>
        <shortName evidence="8">GlnRS</shortName>
    </alternativeName>
</protein>
<dbReference type="InterPro" id="IPR020061">
    <property type="entry name" value="Glu_tRNA_lig_a-bdl"/>
</dbReference>
<dbReference type="GO" id="GO:0016874">
    <property type="term" value="F:ligase activity"/>
    <property type="evidence" value="ECO:0007669"/>
    <property type="project" value="UniProtKB-KW"/>
</dbReference>
<evidence type="ECO:0000256" key="5">
    <source>
        <dbReference type="ARBA" id="ARBA00022917"/>
    </source>
</evidence>
<evidence type="ECO:0000256" key="3">
    <source>
        <dbReference type="ARBA" id="ARBA00022741"/>
    </source>
</evidence>
<feature type="domain" description="Glutamyl/glutaminyl-tRNA synthetase class Ib anti-codon binding" evidence="11">
    <location>
        <begin position="343"/>
        <end position="444"/>
    </location>
</feature>
<feature type="domain" description="tRNA synthetases class I (E and Q) anti-codon binding" evidence="12">
    <location>
        <begin position="461"/>
        <end position="536"/>
    </location>
</feature>
<comment type="similarity">
    <text evidence="8 9">Belongs to the class-I aminoacyl-tRNA synthetase family.</text>
</comment>
<evidence type="ECO:0000256" key="2">
    <source>
        <dbReference type="ARBA" id="ARBA00022598"/>
    </source>
</evidence>
<keyword evidence="5 8" id="KW-0648">Protein biosynthesis</keyword>
<dbReference type="Gene3D" id="2.40.240.10">
    <property type="entry name" value="Ribosomal Protein L25, Chain P"/>
    <property type="match status" value="2"/>
</dbReference>
<dbReference type="InterPro" id="IPR000924">
    <property type="entry name" value="Glu/Gln-tRNA-synth"/>
</dbReference>
<dbReference type="NCBIfam" id="TIGR00440">
    <property type="entry name" value="glnS"/>
    <property type="match status" value="1"/>
</dbReference>
<organism evidence="13 14">
    <name type="scientific">Desulfotalea psychrophila</name>
    <dbReference type="NCBI Taxonomy" id="84980"/>
    <lineage>
        <taxon>Bacteria</taxon>
        <taxon>Pseudomonadati</taxon>
        <taxon>Thermodesulfobacteriota</taxon>
        <taxon>Desulfobulbia</taxon>
        <taxon>Desulfobulbales</taxon>
        <taxon>Desulfocapsaceae</taxon>
        <taxon>Desulfotalea</taxon>
    </lineage>
</organism>
<dbReference type="PANTHER" id="PTHR43097">
    <property type="entry name" value="GLUTAMINE-TRNA LIGASE"/>
    <property type="match status" value="1"/>
</dbReference>
<keyword evidence="1 8" id="KW-0963">Cytoplasm</keyword>
<feature type="domain" description="Glutamyl/glutaminyl-tRNA synthetase class Ib catalytic" evidence="10">
    <location>
        <begin position="32"/>
        <end position="324"/>
    </location>
</feature>
<evidence type="ECO:0000256" key="7">
    <source>
        <dbReference type="ARBA" id="ARBA00048270"/>
    </source>
</evidence>
<feature type="binding site" evidence="8">
    <location>
        <position position="234"/>
    </location>
    <ligand>
        <name>ATP</name>
        <dbReference type="ChEBI" id="CHEBI:30616"/>
    </ligand>
</feature>
<dbReference type="HAMAP" id="MF_00126">
    <property type="entry name" value="Gln_tRNA_synth"/>
    <property type="match status" value="1"/>
</dbReference>
<dbReference type="InterPro" id="IPR011035">
    <property type="entry name" value="Ribosomal_bL25/Gln-tRNA_synth"/>
</dbReference>
<feature type="short sequence motif" description="'KMSKS' region" evidence="8">
    <location>
        <begin position="271"/>
        <end position="275"/>
    </location>
</feature>
<dbReference type="NCBIfam" id="NF011291">
    <property type="entry name" value="PRK14703.1"/>
    <property type="match status" value="1"/>
</dbReference>
<evidence type="ECO:0000256" key="4">
    <source>
        <dbReference type="ARBA" id="ARBA00022840"/>
    </source>
</evidence>
<evidence type="ECO:0000256" key="8">
    <source>
        <dbReference type="HAMAP-Rule" id="MF_00126"/>
    </source>
</evidence>
<dbReference type="InterPro" id="IPR001412">
    <property type="entry name" value="aa-tRNA-synth_I_CS"/>
</dbReference>
<comment type="caution">
    <text evidence="13">The sequence shown here is derived from an EMBL/GenBank/DDBJ whole genome shotgun (WGS) entry which is preliminary data.</text>
</comment>
<evidence type="ECO:0000256" key="6">
    <source>
        <dbReference type="ARBA" id="ARBA00023146"/>
    </source>
</evidence>
<evidence type="ECO:0000256" key="9">
    <source>
        <dbReference type="RuleBase" id="RU363037"/>
    </source>
</evidence>
<dbReference type="SUPFAM" id="SSF50715">
    <property type="entry name" value="Ribosomal protein L25-like"/>
    <property type="match status" value="1"/>
</dbReference>
<comment type="caution">
    <text evidence="8">Lacks conserved residue(s) required for the propagation of feature annotation.</text>
</comment>
<feature type="binding site" evidence="8">
    <location>
        <begin position="38"/>
        <end position="40"/>
    </location>
    <ligand>
        <name>ATP</name>
        <dbReference type="ChEBI" id="CHEBI:30616"/>
    </ligand>
</feature>
<dbReference type="Gene3D" id="1.10.1160.10">
    <property type="entry name" value="Glutamyl-trna Synthetase, Domain 2"/>
    <property type="match status" value="1"/>
</dbReference>
<keyword evidence="4 8" id="KW-0067">ATP-binding</keyword>
<dbReference type="Pfam" id="PF03950">
    <property type="entry name" value="tRNA-synt_1c_C"/>
    <property type="match status" value="1"/>
</dbReference>
<feature type="binding site" evidence="8">
    <location>
        <begin position="44"/>
        <end position="50"/>
    </location>
    <ligand>
        <name>ATP</name>
        <dbReference type="ChEBI" id="CHEBI:30616"/>
    </ligand>
</feature>
<comment type="subunit">
    <text evidence="8">Monomer.</text>
</comment>
<dbReference type="PROSITE" id="PS00178">
    <property type="entry name" value="AA_TRNA_LIGASE_I"/>
    <property type="match status" value="1"/>
</dbReference>
<reference evidence="13 14" key="1">
    <citation type="submission" date="2021-02" db="EMBL/GenBank/DDBJ databases">
        <title>Activity-based single-cell genomes from oceanic crustal fluid captures similar information to metagenomic and metatranscriptomic surveys with orders of magnitude less sampling.</title>
        <authorList>
            <person name="D'Angelo T.S."/>
            <person name="Orcutt B.N."/>
        </authorList>
    </citation>
    <scope>NUCLEOTIDE SEQUENCE [LARGE SCALE GENOMIC DNA]</scope>
    <source>
        <strain evidence="13">AH-315-G02</strain>
    </source>
</reference>
<dbReference type="InterPro" id="IPR020058">
    <property type="entry name" value="Glu/Gln-tRNA-synth_Ib_cat-dom"/>
</dbReference>
<feature type="binding site" evidence="8">
    <location>
        <begin position="272"/>
        <end position="274"/>
    </location>
    <ligand>
        <name>ATP</name>
        <dbReference type="ChEBI" id="CHEBI:30616"/>
    </ligand>
</feature>
<feature type="short sequence motif" description="'HIGH' region" evidence="8">
    <location>
        <begin position="37"/>
        <end position="47"/>
    </location>
</feature>
<dbReference type="InterPro" id="IPR049437">
    <property type="entry name" value="tRNA-synt_1c_C2"/>
</dbReference>
<gene>
    <name evidence="8" type="primary">glnS</name>
    <name evidence="13" type="ORF">JYU06_00570</name>
</gene>
<evidence type="ECO:0000259" key="12">
    <source>
        <dbReference type="Pfam" id="PF20974"/>
    </source>
</evidence>
<dbReference type="Proteomes" id="UP000717534">
    <property type="component" value="Unassembled WGS sequence"/>
</dbReference>
<dbReference type="Pfam" id="PF20974">
    <property type="entry name" value="tRNA-synt_1c_C2"/>
    <property type="match status" value="1"/>
</dbReference>
<dbReference type="InterPro" id="IPR020059">
    <property type="entry name" value="Glu/Gln-tRNA-synth_Ib_codon-bd"/>
</dbReference>
<dbReference type="CDD" id="cd00807">
    <property type="entry name" value="GlnRS_core"/>
    <property type="match status" value="1"/>
</dbReference>
<dbReference type="PRINTS" id="PR00987">
    <property type="entry name" value="TRNASYNTHGLU"/>
</dbReference>
<keyword evidence="6 8" id="KW-0030">Aminoacyl-tRNA synthetase</keyword>
<dbReference type="Pfam" id="PF00749">
    <property type="entry name" value="tRNA-synt_1c"/>
    <property type="match status" value="1"/>
</dbReference>
<name>A0ABS3AVK6_9BACT</name>